<dbReference type="Proteomes" id="UP001081071">
    <property type="component" value="Unassembled WGS sequence"/>
</dbReference>
<dbReference type="InterPro" id="IPR015947">
    <property type="entry name" value="PUA-like_sf"/>
</dbReference>
<dbReference type="InterPro" id="IPR003111">
    <property type="entry name" value="Lon_prtase_N"/>
</dbReference>
<dbReference type="EMBL" id="JAPWIJ010000001">
    <property type="protein sequence ID" value="MCZ4517531.1"/>
    <property type="molecule type" value="Genomic_DNA"/>
</dbReference>
<feature type="domain" description="Lon N-terminal" evidence="1">
    <location>
        <begin position="1"/>
        <end position="203"/>
    </location>
</feature>
<proteinExistence type="predicted"/>
<dbReference type="Gene3D" id="2.30.130.40">
    <property type="entry name" value="LON domain-like"/>
    <property type="match status" value="1"/>
</dbReference>
<dbReference type="Pfam" id="PF02190">
    <property type="entry name" value="LON_substr_bdg"/>
    <property type="match status" value="1"/>
</dbReference>
<dbReference type="SMART" id="SM00464">
    <property type="entry name" value="LON"/>
    <property type="match status" value="1"/>
</dbReference>
<evidence type="ECO:0000313" key="2">
    <source>
        <dbReference type="EMBL" id="MCZ4517531.1"/>
    </source>
</evidence>
<dbReference type="PANTHER" id="PTHR46732">
    <property type="entry name" value="ATP-DEPENDENT PROTEASE LA (LON) DOMAIN PROTEIN"/>
    <property type="match status" value="1"/>
</dbReference>
<accession>A0ABT4MCQ4</accession>
<keyword evidence="3" id="KW-1185">Reference proteome</keyword>
<organism evidence="2 3">
    <name type="scientific">Rhodococcus ruber</name>
    <dbReference type="NCBI Taxonomy" id="1830"/>
    <lineage>
        <taxon>Bacteria</taxon>
        <taxon>Bacillati</taxon>
        <taxon>Actinomycetota</taxon>
        <taxon>Actinomycetes</taxon>
        <taxon>Mycobacteriales</taxon>
        <taxon>Nocardiaceae</taxon>
        <taxon>Rhodococcus</taxon>
    </lineage>
</organism>
<gene>
    <name evidence="2" type="ORF">O4220_03320</name>
</gene>
<dbReference type="InterPro" id="IPR046336">
    <property type="entry name" value="Lon_prtase_N_sf"/>
</dbReference>
<reference evidence="2" key="1">
    <citation type="submission" date="2022-12" db="EMBL/GenBank/DDBJ databases">
        <authorList>
            <person name="Krivoruchko A.V."/>
            <person name="Elkin A."/>
        </authorList>
    </citation>
    <scope>NUCLEOTIDE SEQUENCE</scope>
    <source>
        <strain evidence="2">IEGM 1391</strain>
    </source>
</reference>
<comment type="caution">
    <text evidence="2">The sequence shown here is derived from an EMBL/GenBank/DDBJ whole genome shotgun (WGS) entry which is preliminary data.</text>
</comment>
<dbReference type="RefSeq" id="WP_269602137.1">
    <property type="nucleotide sequence ID" value="NZ_JAPWIJ010000001.1"/>
</dbReference>
<dbReference type="PROSITE" id="PS51787">
    <property type="entry name" value="LON_N"/>
    <property type="match status" value="1"/>
</dbReference>
<protein>
    <submittedName>
        <fullName evidence="2">LON peptidase substrate-binding domain-containing protein</fullName>
    </submittedName>
</protein>
<evidence type="ECO:0000313" key="3">
    <source>
        <dbReference type="Proteomes" id="UP001081071"/>
    </source>
</evidence>
<name>A0ABT4MCQ4_9NOCA</name>
<dbReference type="SUPFAM" id="SSF88697">
    <property type="entry name" value="PUA domain-like"/>
    <property type="match status" value="1"/>
</dbReference>
<sequence length="212" mass="23338">MSVIPMFPLGSVLLPGERLPLHIFEPRYQALVHDCLQQEDPSFGVVLIARGHEAGGGDVRHDVATVAHIIGHEAIGDGRYLLECVGGERIRIDAWLPDDPYPLADVRPWHDEDAESVIADTEFDTTWARVEDLYELIGRLESTENVATPGFPDFLSLPISAAEKIWSLAALIPMGQSDRLDVLSAPDARARKTALDDAIENVTAVVQFRLQP</sequence>
<dbReference type="PANTHER" id="PTHR46732:SF8">
    <property type="entry name" value="ATP-DEPENDENT PROTEASE LA (LON) DOMAIN PROTEIN"/>
    <property type="match status" value="1"/>
</dbReference>
<evidence type="ECO:0000259" key="1">
    <source>
        <dbReference type="PROSITE" id="PS51787"/>
    </source>
</evidence>